<evidence type="ECO:0000256" key="2">
    <source>
        <dbReference type="SAM" id="MobiDB-lite"/>
    </source>
</evidence>
<keyword evidence="1" id="KW-0175">Coiled coil</keyword>
<proteinExistence type="predicted"/>
<comment type="caution">
    <text evidence="3">The sequence shown here is derived from an EMBL/GenBank/DDBJ whole genome shotgun (WGS) entry which is preliminary data.</text>
</comment>
<feature type="coiled-coil region" evidence="1">
    <location>
        <begin position="85"/>
        <end position="112"/>
    </location>
</feature>
<accession>A0A0C2IZA4</accession>
<name>A0A0C2IZA4_THEKT</name>
<feature type="region of interest" description="Disordered" evidence="2">
    <location>
        <begin position="125"/>
        <end position="149"/>
    </location>
</feature>
<dbReference type="AlphaFoldDB" id="A0A0C2IZA4"/>
<evidence type="ECO:0000256" key="1">
    <source>
        <dbReference type="SAM" id="Coils"/>
    </source>
</evidence>
<evidence type="ECO:0000313" key="3">
    <source>
        <dbReference type="EMBL" id="KII70854.1"/>
    </source>
</evidence>
<evidence type="ECO:0000313" key="4">
    <source>
        <dbReference type="Proteomes" id="UP000031668"/>
    </source>
</evidence>
<dbReference type="Proteomes" id="UP000031668">
    <property type="component" value="Unassembled WGS sequence"/>
</dbReference>
<protein>
    <submittedName>
        <fullName evidence="3">Uncharacterized protein</fullName>
    </submittedName>
</protein>
<keyword evidence="4" id="KW-1185">Reference proteome</keyword>
<organism evidence="3 4">
    <name type="scientific">Thelohanellus kitauei</name>
    <name type="common">Myxosporean</name>
    <dbReference type="NCBI Taxonomy" id="669202"/>
    <lineage>
        <taxon>Eukaryota</taxon>
        <taxon>Metazoa</taxon>
        <taxon>Cnidaria</taxon>
        <taxon>Myxozoa</taxon>
        <taxon>Myxosporea</taxon>
        <taxon>Bivalvulida</taxon>
        <taxon>Platysporina</taxon>
        <taxon>Myxobolidae</taxon>
        <taxon>Thelohanellus</taxon>
    </lineage>
</organism>
<sequence length="149" mass="17958">MTAIENIENNLKNMEYKSENFRRQYNEIMSLLKDKQEELEDIHRKIKLNNGNNPGWIKMYLHEIGHVTRAIYNLRCKKQKNVQQYSGLSLKIRDLRIRLDKMNKEMTNLKYKMKILGIDIPRQTSRKNMKTNKNDKPGRNFTQKKKVIF</sequence>
<feature type="coiled-coil region" evidence="1">
    <location>
        <begin position="4"/>
        <end position="45"/>
    </location>
</feature>
<gene>
    <name evidence="3" type="ORF">RF11_00754</name>
</gene>
<reference evidence="3 4" key="1">
    <citation type="journal article" date="2014" name="Genome Biol. Evol.">
        <title>The genome of the myxosporean Thelohanellus kitauei shows adaptations to nutrient acquisition within its fish host.</title>
        <authorList>
            <person name="Yang Y."/>
            <person name="Xiong J."/>
            <person name="Zhou Z."/>
            <person name="Huo F."/>
            <person name="Miao W."/>
            <person name="Ran C."/>
            <person name="Liu Y."/>
            <person name="Zhang J."/>
            <person name="Feng J."/>
            <person name="Wang M."/>
            <person name="Wang M."/>
            <person name="Wang L."/>
            <person name="Yao B."/>
        </authorList>
    </citation>
    <scope>NUCLEOTIDE SEQUENCE [LARGE SCALE GENOMIC DNA]</scope>
    <source>
        <strain evidence="3">Wuqing</strain>
    </source>
</reference>
<dbReference type="EMBL" id="JWZT01001949">
    <property type="protein sequence ID" value="KII70854.1"/>
    <property type="molecule type" value="Genomic_DNA"/>
</dbReference>